<sequence length="123" mass="14349">MFAEKLKNYRTSLHLTQEEFSKRCGISRAIISMLEAGTRPPSKNVLIKLSNFSNQTIEWWIGNEVEKMNEYKPLNALNVLLDYMVDKNMFGPNGEIPEKELKYILKILQAEIKIKKDQKKTQD</sequence>
<dbReference type="SMART" id="SM00530">
    <property type="entry name" value="HTH_XRE"/>
    <property type="match status" value="1"/>
</dbReference>
<name>A0AA40M4K8_CLONO</name>
<dbReference type="InterPro" id="IPR010982">
    <property type="entry name" value="Lambda_DNA-bd_dom_sf"/>
</dbReference>
<gene>
    <name evidence="3" type="ORF">Z959_p0027</name>
</gene>
<dbReference type="Pfam" id="PF01381">
    <property type="entry name" value="HTH_3"/>
    <property type="match status" value="1"/>
</dbReference>
<proteinExistence type="predicted"/>
<dbReference type="RefSeq" id="WP_039222546.1">
    <property type="nucleotide sequence ID" value="NZ_CM003350.1"/>
</dbReference>
<dbReference type="GO" id="GO:0003677">
    <property type="term" value="F:DNA binding"/>
    <property type="evidence" value="ECO:0007669"/>
    <property type="project" value="UniProtKB-KW"/>
</dbReference>
<dbReference type="InterPro" id="IPR001387">
    <property type="entry name" value="Cro/C1-type_HTH"/>
</dbReference>
<dbReference type="CDD" id="cd00093">
    <property type="entry name" value="HTH_XRE"/>
    <property type="match status" value="1"/>
</dbReference>
<accession>A0AA40M4K8</accession>
<dbReference type="Gene3D" id="1.10.260.40">
    <property type="entry name" value="lambda repressor-like DNA-binding domains"/>
    <property type="match status" value="1"/>
</dbReference>
<keyword evidence="1" id="KW-0238">DNA-binding</keyword>
<evidence type="ECO:0000313" key="3">
    <source>
        <dbReference type="EMBL" id="KEI11464.1"/>
    </source>
</evidence>
<reference evidence="4" key="1">
    <citation type="journal article" date="2014" name="PLoS ONE">
        <title>Plasmidome interchange between Clostridium botulinum, Clostridium novyi and Clostridium haemolyticum converts strains of independent lineages into distinctly different pathogens.</title>
        <authorList>
            <person name="Skarin H."/>
            <person name="Segerman B."/>
        </authorList>
    </citation>
    <scope>NUCLEOTIDE SEQUENCE [LARGE SCALE GENOMIC DNA]</scope>
    <source>
        <strain evidence="4">ATCC 27606</strain>
    </source>
</reference>
<geneLocation type="plasmid" evidence="3 4">
    <name>p2Cn27606</name>
</geneLocation>
<keyword evidence="4" id="KW-1185">Reference proteome</keyword>
<feature type="domain" description="HTH cro/C1-type" evidence="2">
    <location>
        <begin position="6"/>
        <end position="60"/>
    </location>
</feature>
<dbReference type="PANTHER" id="PTHR46558">
    <property type="entry name" value="TRACRIPTIONAL REGULATORY PROTEIN-RELATED-RELATED"/>
    <property type="match status" value="1"/>
</dbReference>
<organism evidence="3 4">
    <name type="scientific">Clostridium novyi B str. ATCC 27606</name>
    <dbReference type="NCBI Taxonomy" id="1443123"/>
    <lineage>
        <taxon>Bacteria</taxon>
        <taxon>Bacillati</taxon>
        <taxon>Bacillota</taxon>
        <taxon>Clostridia</taxon>
        <taxon>Eubacteriales</taxon>
        <taxon>Clostridiaceae</taxon>
        <taxon>Clostridium</taxon>
    </lineage>
</organism>
<dbReference type="SUPFAM" id="SSF47413">
    <property type="entry name" value="lambda repressor-like DNA-binding domains"/>
    <property type="match status" value="1"/>
</dbReference>
<comment type="caution">
    <text evidence="3">The sequence shown here is derived from an EMBL/GenBank/DDBJ whole genome shotgun (WGS) entry which is preliminary data.</text>
</comment>
<keyword evidence="3" id="KW-0614">Plasmid</keyword>
<protein>
    <recommendedName>
        <fullName evidence="2">HTH cro/C1-type domain-containing protein</fullName>
    </recommendedName>
</protein>
<evidence type="ECO:0000313" key="4">
    <source>
        <dbReference type="Proteomes" id="UP000027770"/>
    </source>
</evidence>
<dbReference type="EMBL" id="JENW01000167">
    <property type="protein sequence ID" value="KEI11464.1"/>
    <property type="molecule type" value="Genomic_DNA"/>
</dbReference>
<dbReference type="Proteomes" id="UP000027770">
    <property type="component" value="Plasmid p2Cn27606"/>
</dbReference>
<evidence type="ECO:0000259" key="2">
    <source>
        <dbReference type="PROSITE" id="PS50943"/>
    </source>
</evidence>
<dbReference type="AlphaFoldDB" id="A0AA40M4K8"/>
<dbReference type="PROSITE" id="PS50943">
    <property type="entry name" value="HTH_CROC1"/>
    <property type="match status" value="1"/>
</dbReference>
<dbReference type="PANTHER" id="PTHR46558:SF11">
    <property type="entry name" value="HTH-TYPE TRANSCRIPTIONAL REGULATOR XRE"/>
    <property type="match status" value="1"/>
</dbReference>
<evidence type="ECO:0000256" key="1">
    <source>
        <dbReference type="ARBA" id="ARBA00023125"/>
    </source>
</evidence>